<reference evidence="1 2" key="1">
    <citation type="submission" date="2021-06" db="EMBL/GenBank/DDBJ databases">
        <title>Caerostris extrusa draft genome.</title>
        <authorList>
            <person name="Kono N."/>
            <person name="Arakawa K."/>
        </authorList>
    </citation>
    <scope>NUCLEOTIDE SEQUENCE [LARGE SCALE GENOMIC DNA]</scope>
</reference>
<dbReference type="AlphaFoldDB" id="A0AAV4T2E3"/>
<keyword evidence="2" id="KW-1185">Reference proteome</keyword>
<comment type="caution">
    <text evidence="1">The sequence shown here is derived from an EMBL/GenBank/DDBJ whole genome shotgun (WGS) entry which is preliminary data.</text>
</comment>
<name>A0AAV4T2E3_CAEEX</name>
<evidence type="ECO:0000313" key="2">
    <source>
        <dbReference type="Proteomes" id="UP001054945"/>
    </source>
</evidence>
<gene>
    <name evidence="1" type="ORF">CEXT_523541</name>
</gene>
<evidence type="ECO:0000313" key="1">
    <source>
        <dbReference type="EMBL" id="GIY40309.1"/>
    </source>
</evidence>
<protein>
    <submittedName>
        <fullName evidence="1">Uncharacterized protein</fullName>
    </submittedName>
</protein>
<dbReference type="Proteomes" id="UP001054945">
    <property type="component" value="Unassembled WGS sequence"/>
</dbReference>
<proteinExistence type="predicted"/>
<accession>A0AAV4T2E3</accession>
<sequence length="108" mass="11959">MLSRNLHHSICKPSLKYSTSIFHSICVLKRGAGVTSLGHIYISLGPISHFTAEWQRPFIAGPLHFEKNLHASPVYYQNLISRLGPGPNSRLGHSQAISARLLTEEQGI</sequence>
<organism evidence="1 2">
    <name type="scientific">Caerostris extrusa</name>
    <name type="common">Bark spider</name>
    <name type="synonym">Caerostris bankana</name>
    <dbReference type="NCBI Taxonomy" id="172846"/>
    <lineage>
        <taxon>Eukaryota</taxon>
        <taxon>Metazoa</taxon>
        <taxon>Ecdysozoa</taxon>
        <taxon>Arthropoda</taxon>
        <taxon>Chelicerata</taxon>
        <taxon>Arachnida</taxon>
        <taxon>Araneae</taxon>
        <taxon>Araneomorphae</taxon>
        <taxon>Entelegynae</taxon>
        <taxon>Araneoidea</taxon>
        <taxon>Araneidae</taxon>
        <taxon>Caerostris</taxon>
    </lineage>
</organism>
<dbReference type="EMBL" id="BPLR01010596">
    <property type="protein sequence ID" value="GIY40309.1"/>
    <property type="molecule type" value="Genomic_DNA"/>
</dbReference>